<dbReference type="AlphaFoldDB" id="A0A450U483"/>
<sequence>MGNSNIWSRLCALIVVIILSESVFAYAESAANELRDKNLITDKYDYLLNIFFLKARERGDIQHDFNINDVYDRSVFNVYVVGYNNAGSGNFIESIDISLENIVNNMVAVAPNVIIIGEYLLADYLLLAQNESFAMVQGIDSEERGVDPNGVEKAWAMMNYLRFGNLKNKNVDDEDHALSLAPMMAKVLEGFDSPELVDIYYYGLLFFIAHEVAHLNRSKSSGLIDIWKIINQYKRNKILTEEVRADDEARQVVISSLSKNITIFTPMSIISAASYLRDSMNIRLFGDLREVDTRDLFFTIQQRKCEPDTDNTQIMRLDHVNFIKGGYWNILPVLSENEYSRIRSKLASENQWATHEHHFFRTEKIMEDLKDLGFDVPMSPITPFTRFYKDVLHGRPYIGENFISGRTSLMTNDFLSMTEMPDDKRIIYNSPACSSGLTCKTGRLLGGYFDFVSDGNWIKYINLYFPIVRADWNSDNAEELIRKMATTLVLYIKIREIVKKQNIGKDEFKERVLEEYSSLREDVLLACGFYYKVHENESNVLEVSTVRSGSWIRLKLFPSGVNPFIK</sequence>
<accession>A0A450U483</accession>
<organism evidence="1">
    <name type="scientific">Candidatus Kentrum sp. FW</name>
    <dbReference type="NCBI Taxonomy" id="2126338"/>
    <lineage>
        <taxon>Bacteria</taxon>
        <taxon>Pseudomonadati</taxon>
        <taxon>Pseudomonadota</taxon>
        <taxon>Gammaproteobacteria</taxon>
        <taxon>Candidatus Kentrum</taxon>
    </lineage>
</organism>
<dbReference type="EMBL" id="CAADFE010000171">
    <property type="protein sequence ID" value="VFJ78192.1"/>
    <property type="molecule type" value="Genomic_DNA"/>
</dbReference>
<evidence type="ECO:0000313" key="1">
    <source>
        <dbReference type="EMBL" id="VFJ78192.1"/>
    </source>
</evidence>
<reference evidence="1" key="1">
    <citation type="submission" date="2019-02" db="EMBL/GenBank/DDBJ databases">
        <authorList>
            <person name="Gruber-Vodicka R. H."/>
            <person name="Seah K. B. B."/>
        </authorList>
    </citation>
    <scope>NUCLEOTIDE SEQUENCE</scope>
    <source>
        <strain evidence="1">BECK_BZ131</strain>
    </source>
</reference>
<name>A0A450U483_9GAMM</name>
<protein>
    <submittedName>
        <fullName evidence="1">Uncharacterized protein</fullName>
    </submittedName>
</protein>
<gene>
    <name evidence="1" type="ORF">BECKFW1821C_GA0114237_11713</name>
</gene>
<proteinExistence type="predicted"/>